<dbReference type="Gene3D" id="3.30.40.10">
    <property type="entry name" value="Zinc/RING finger domain, C3HC4 (zinc finger)"/>
    <property type="match status" value="1"/>
</dbReference>
<dbReference type="Pfam" id="PF00012">
    <property type="entry name" value="HSP70"/>
    <property type="match status" value="5"/>
</dbReference>
<dbReference type="PROSITE" id="PS50089">
    <property type="entry name" value="ZF_RING_2"/>
    <property type="match status" value="1"/>
</dbReference>
<dbReference type="EMBL" id="UFQS01000061">
    <property type="protein sequence ID" value="SSW98790.1"/>
    <property type="molecule type" value="Genomic_DNA"/>
</dbReference>
<evidence type="ECO:0000256" key="9">
    <source>
        <dbReference type="ARBA" id="ARBA00022840"/>
    </source>
</evidence>
<reference evidence="18" key="2">
    <citation type="submission" date="2018-07" db="EMBL/GenBank/DDBJ databases">
        <authorList>
            <person name="Quirk P.G."/>
            <person name="Krulwich T.A."/>
        </authorList>
    </citation>
    <scope>NUCLEOTIDE SEQUENCE</scope>
</reference>
<dbReference type="SUPFAM" id="SSF81901">
    <property type="entry name" value="HCP-like"/>
    <property type="match status" value="1"/>
</dbReference>
<keyword evidence="7" id="KW-0833">Ubl conjugation pathway</keyword>
<dbReference type="GO" id="GO:0030968">
    <property type="term" value="P:endoplasmic reticulum unfolded protein response"/>
    <property type="evidence" value="ECO:0007669"/>
    <property type="project" value="TreeGrafter"/>
</dbReference>
<dbReference type="PANTHER" id="PTHR45639">
    <property type="entry name" value="HSC70CB, ISOFORM G-RELATED"/>
    <property type="match status" value="1"/>
</dbReference>
<proteinExistence type="inferred from homology"/>
<evidence type="ECO:0000256" key="3">
    <source>
        <dbReference type="ARBA" id="ARBA00022723"/>
    </source>
</evidence>
<dbReference type="SUPFAM" id="SSF48452">
    <property type="entry name" value="TPR-like"/>
    <property type="match status" value="3"/>
</dbReference>
<protein>
    <recommendedName>
        <fullName evidence="11">Hypoxia up-regulated protein 1</fullName>
    </recommendedName>
</protein>
<dbReference type="Gene3D" id="1.25.40.10">
    <property type="entry name" value="Tetratricopeptide repeat domain"/>
    <property type="match status" value="5"/>
</dbReference>
<feature type="coiled-coil region" evidence="13">
    <location>
        <begin position="2499"/>
        <end position="2526"/>
    </location>
</feature>
<comment type="similarity">
    <text evidence="1">Belongs to the heat shock protein 70 family.</text>
</comment>
<dbReference type="InterPro" id="IPR044066">
    <property type="entry name" value="TRIAD_supradom"/>
</dbReference>
<dbReference type="Gene3D" id="1.20.1270.10">
    <property type="match status" value="3"/>
</dbReference>
<dbReference type="VEuPathDB" id="VectorBase:CSON012789"/>
<keyword evidence="9" id="KW-0067">ATP-binding</keyword>
<evidence type="ECO:0000256" key="7">
    <source>
        <dbReference type="ARBA" id="ARBA00022786"/>
    </source>
</evidence>
<dbReference type="InterPro" id="IPR029048">
    <property type="entry name" value="HSP70_C_sf"/>
</dbReference>
<dbReference type="Gene3D" id="3.30.30.30">
    <property type="match status" value="2"/>
</dbReference>
<dbReference type="InterPro" id="IPR043129">
    <property type="entry name" value="ATPase_NBD"/>
</dbReference>
<organism evidence="18">
    <name type="scientific">Culicoides sonorensis</name>
    <name type="common">Biting midge</name>
    <dbReference type="NCBI Taxonomy" id="179676"/>
    <lineage>
        <taxon>Eukaryota</taxon>
        <taxon>Metazoa</taxon>
        <taxon>Ecdysozoa</taxon>
        <taxon>Arthropoda</taxon>
        <taxon>Hexapoda</taxon>
        <taxon>Insecta</taxon>
        <taxon>Pterygota</taxon>
        <taxon>Neoptera</taxon>
        <taxon>Endopterygota</taxon>
        <taxon>Diptera</taxon>
        <taxon>Nematocera</taxon>
        <taxon>Chironomoidea</taxon>
        <taxon>Ceratopogonidae</taxon>
        <taxon>Ceratopogoninae</taxon>
        <taxon>Culicoides</taxon>
        <taxon>Monoculicoides</taxon>
    </lineage>
</organism>
<feature type="compositionally biased region" description="Polar residues" evidence="14">
    <location>
        <begin position="3060"/>
        <end position="3091"/>
    </location>
</feature>
<dbReference type="CDD" id="cd16633">
    <property type="entry name" value="mRING-HC-C3HC3D_RBR_HOIL1"/>
    <property type="match status" value="1"/>
</dbReference>
<dbReference type="InterPro" id="IPR017907">
    <property type="entry name" value="Znf_RING_CS"/>
</dbReference>
<dbReference type="SMART" id="SM00028">
    <property type="entry name" value="TPR"/>
    <property type="match status" value="12"/>
</dbReference>
<keyword evidence="6 12" id="KW-0863">Zinc-finger</keyword>
<dbReference type="GO" id="GO:0140662">
    <property type="term" value="F:ATP-dependent protein folding chaperone"/>
    <property type="evidence" value="ECO:0007669"/>
    <property type="project" value="InterPro"/>
</dbReference>
<dbReference type="GO" id="GO:0034663">
    <property type="term" value="C:endoplasmic reticulum chaperone complex"/>
    <property type="evidence" value="ECO:0007669"/>
    <property type="project" value="TreeGrafter"/>
</dbReference>
<evidence type="ECO:0000256" key="10">
    <source>
        <dbReference type="ARBA" id="ARBA00023186"/>
    </source>
</evidence>
<dbReference type="InterPro" id="IPR011990">
    <property type="entry name" value="TPR-like_helical_dom_sf"/>
</dbReference>
<reference evidence="17" key="1">
    <citation type="submission" date="2018-04" db="EMBL/GenBank/DDBJ databases">
        <authorList>
            <person name="Go L.Y."/>
            <person name="Mitchell J.A."/>
        </authorList>
    </citation>
    <scope>NUCLEOTIDE SEQUENCE</scope>
    <source>
        <tissue evidence="17">Whole organism</tissue>
    </source>
</reference>
<evidence type="ECO:0000256" key="6">
    <source>
        <dbReference type="ARBA" id="ARBA00022771"/>
    </source>
</evidence>
<evidence type="ECO:0000256" key="4">
    <source>
        <dbReference type="ARBA" id="ARBA00022737"/>
    </source>
</evidence>
<keyword evidence="3" id="KW-0479">Metal-binding</keyword>
<dbReference type="GO" id="GO:0008270">
    <property type="term" value="F:zinc ion binding"/>
    <property type="evidence" value="ECO:0007669"/>
    <property type="project" value="UniProtKB-KW"/>
</dbReference>
<dbReference type="InterPro" id="IPR047558">
    <property type="entry name" value="BRcat_RBR_HOIL1"/>
</dbReference>
<evidence type="ECO:0000313" key="17">
    <source>
        <dbReference type="EMBL" id="SSW98790.1"/>
    </source>
</evidence>
<dbReference type="FunFam" id="3.90.640.10:FF:000010">
    <property type="entry name" value="heat shock 70 kDa protein 14"/>
    <property type="match status" value="2"/>
</dbReference>
<keyword evidence="5" id="KW-0547">Nucleotide-binding</keyword>
<dbReference type="FunFam" id="3.90.640.10:FF:000003">
    <property type="entry name" value="Molecular chaperone DnaK"/>
    <property type="match status" value="1"/>
</dbReference>
<evidence type="ECO:0000259" key="15">
    <source>
        <dbReference type="PROSITE" id="PS50089"/>
    </source>
</evidence>
<dbReference type="InterPro" id="IPR019734">
    <property type="entry name" value="TPR_rpt"/>
</dbReference>
<dbReference type="PANTHER" id="PTHR45639:SF3">
    <property type="entry name" value="HYPOXIA UP-REGULATED PROTEIN 1"/>
    <property type="match status" value="1"/>
</dbReference>
<evidence type="ECO:0000256" key="11">
    <source>
        <dbReference type="ARBA" id="ARBA00040503"/>
    </source>
</evidence>
<feature type="coiled-coil region" evidence="13">
    <location>
        <begin position="1840"/>
        <end position="1913"/>
    </location>
</feature>
<evidence type="ECO:0000256" key="2">
    <source>
        <dbReference type="ARBA" id="ARBA00022679"/>
    </source>
</evidence>
<evidence type="ECO:0000256" key="14">
    <source>
        <dbReference type="SAM" id="MobiDB-lite"/>
    </source>
</evidence>
<keyword evidence="4" id="KW-0677">Repeat</keyword>
<dbReference type="GO" id="GO:0016740">
    <property type="term" value="F:transferase activity"/>
    <property type="evidence" value="ECO:0007669"/>
    <property type="project" value="UniProtKB-KW"/>
</dbReference>
<dbReference type="PROSITE" id="PS00518">
    <property type="entry name" value="ZF_RING_1"/>
    <property type="match status" value="1"/>
</dbReference>
<dbReference type="FunFam" id="3.30.40.10:FF:000137">
    <property type="entry name" value="RanBP-type and C3HC4-type zinc finger-containing protein 1"/>
    <property type="match status" value="1"/>
</dbReference>
<evidence type="ECO:0000313" key="18">
    <source>
        <dbReference type="EMBL" id="SSX19176.1"/>
    </source>
</evidence>
<dbReference type="Gene3D" id="3.30.420.40">
    <property type="match status" value="6"/>
</dbReference>
<dbReference type="SUPFAM" id="SSF53067">
    <property type="entry name" value="Actin-like ATPase domain"/>
    <property type="match status" value="6"/>
</dbReference>
<dbReference type="PROSITE" id="PS51873">
    <property type="entry name" value="TRIAD"/>
    <property type="match status" value="1"/>
</dbReference>
<keyword evidence="2" id="KW-0808">Transferase</keyword>
<dbReference type="EMBL" id="UFQT01000061">
    <property type="protein sequence ID" value="SSX19176.1"/>
    <property type="molecule type" value="Genomic_DNA"/>
</dbReference>
<feature type="domain" description="RING-type" evidence="16">
    <location>
        <begin position="1013"/>
        <end position="1225"/>
    </location>
</feature>
<feature type="compositionally biased region" description="Basic and acidic residues" evidence="14">
    <location>
        <begin position="3092"/>
        <end position="3105"/>
    </location>
</feature>
<evidence type="ECO:0000256" key="8">
    <source>
        <dbReference type="ARBA" id="ARBA00022833"/>
    </source>
</evidence>
<dbReference type="GO" id="GO:0005524">
    <property type="term" value="F:ATP binding"/>
    <property type="evidence" value="ECO:0007669"/>
    <property type="project" value="UniProtKB-KW"/>
</dbReference>
<accession>A0A336LMG8</accession>
<dbReference type="Gene3D" id="3.90.640.10">
    <property type="entry name" value="Actin, Chain A, domain 4"/>
    <property type="match status" value="2"/>
</dbReference>
<sequence>MESRNKPVLGIDFGASKIVVAYCDEKNNFQCEVILDQQEARSTSCCIAFTQNGRLFSKAAEYQAYTNPDNTFFGRDIKRLIGMKYEKAIESSNYLSDSLCFDDDEEVFSSIQYRNEKLEIYPEHVIAMLLSKLKENAETRIGRTISEAVVSVPSVFNTFQRFALKNAIAGAGFQEIALINNTTAAAVQYTIENDFSDSKNILIFDMGATSLEVGIFKISNNNVETLANNGSLEIGGEHFTQILLDYFIEDFQSKIGVEITSDNKKLSRLRNACETVKIMLSTSNTASELIPTFHSEQSVKLNMTREQFELLSESLFTRISEIVNQTINDSKLNINEISDFIMIGGGGRIPRIEKIFKEIFNGRQISKTLNQDEAIAMGAAYYGSKKTFKVHEISFHQLNIESLGCPTIIAKRKGGKLPATNVTTLCNKTDNEWPCFYKFTQAAQILASIEEIDRDVKLMEFKTHIDQNGLISIDLGCDFASKTLSERLLDHRVLNAEKVAKVSTLNKKFETIESERKKLQQMVNEIETYAFKYKRQVTSKNLNFSEEEKHKVQTICDEVLAWLASEKNYKKEELLEKREQLDNICNPIINNEKRRAKCKIDTDAAHTYFKKKEFSKAIELYDTLIKEFSQEYDNYDDFIYNTYNRARSFCHLREYGNAIIDLNFVLEQKNIPFNMTLMSHFLRAKCYFNTNNHPGCLQDIDTVFQHSLIEIKKINEKLPNVTFTLKIKSTLAIAQSLITQKQCSEALNSLDLLLDYVLKKEYGDTDANLTGEIYLKRAYCKYLMDNHESAIQDLEKAVIFTKNHLEIIKLRAKCNFQLGNFDDAKSDSDSVLNQIDDGEIQELKEKINLKTDIKRLNQAWDSKDFENFIEISSKIKREYEKVDDDILLSMTKRRIEINFDLKKYLEGRSDCDLLLARDKKDFWALRWRIKFNFCLKNLKKVKNDCELYFVQFPTDEEIKKIFNSIDQKNNKSDDKKSFIEQAKRENAENSRRKNATYLELLQLDYAGIVPNVEPFECTICFVEYQEGEGVILRDCLHTFCKDCLSSTIQYCEDIEVMCPYKDTDYSCESVLQDREIKALVTPEMYEKHLAIRLRLIESQIKNTFHCLTANCTGWCIIEDEVNFFQCPVCNHENCITCRVIHEGKNCREYQDGLTSKESIDYLHQMVMSREAMHCPSCNIIIMKKSGCDGMTCSICKTEICWATRGPRRGPNGCRCRIDFGASKIVVACCDVNKNDKCEVILDQEEARSTSCCLSFTQNERLFSKAAEYQANTNPENTIFGRDIKRIMGCNYEAIMKNIDSLSSFINLKKSGDDEEFRVDIRNDKQKLSRLRNACEKVKIILSSSRTASELIPTFHNEQSYELKINRDSFERLCDSIFLKITSLVTQTIKGSELNQNDISEFIMIGGGGRIPKIESALKELFNGRQISKTLNQDESTAVGAAYFGAKINEKISVKSTLTSHLTIELPIGKLVTVQKGTQLPTYNKSTFLREIIWSSYFNLYQGHQLLTFIKDNSPVLRDTSLIHFITDVDQNGLISLSAVEEDGKKHILVDHRKINYDMISKINALNENFAAIERERQMLLKLSNDLENCLYSYKRKIISKEIIDILTDEEKTIIRQICDEMLNWLESTKTFDKEVLIEKREFLEDTCNTIIKNGKRKCEIKRYEDTANEYYNRKNFSKAIEIYSKLINESRDDPSMSHGLYLFKRALSYIHLQEFDNAIIDFRNVLESKDFDYTIILKSHFLQAKCYFEIGNYLMCLKGLDTLLEYEPTQLKTISVNLRYDIIKLKFKATLEMAESFITQKNTPEAEKLFDKLIEQVIKGKLTEVDNNLAGEIYLKRALFKHHLNKNEEALKDLEQAKKLMENQMEVLKLRAKCYYVLERFDEANFDIDFVLNQECDREMKLLKEEIEMFKLRVDLKQYNQAWKLKDNQNVIKFSNKMKNEYTTLDFYLWDTVMKRGIEVYYEMENFRAAIQDCDILLQENKNDLWALNWKKNQLRIEENMETVKNAPVLGIDFGASKIVLAYCDVNKNNKCEVILDQEEARSTSCCLAFTQNERLFSKAAEYQANTNPENTIFGRDIKQIIGGKFEDTTKTLKTFLNLKQSSENDDVIISVKYKNESLEVLPEHVIAMLISKLKENAENRTGKTFSHVVVSVPSVFNTFQRYALRNAISAAGFKEISLINNTTAAAVRYATERDIEDSKNILIFDMGATSLEVGIFNVSKNNIKTLANNGTLQIGGESFVNELINYFINDFELKFNDDIRSDKQKLSRLRNACEKVKTILSASSNATELIPTFHNNDPYELQINREYFDHYCDPLFNKIRDIVNQTIQEYKLNLDDISEFVIIGGGGRIPRIEYVLKEIFNGRHISKTMNQDESIAIGAAYYGARYNYDLNVTEISSNHLRIKPLGGDTILALKKGIKLPATNETSLIKEKYSFWYFPYTIFQGSHAFASLDNSDELDDSTLIDFNTKIDKNGLIYLNIKSDYDTSINFTLLDHRHVSNQIIKKINELISKFENVEKERKKLLKLSNELEGYAYSYKRKACSKDLNEILTPDQKNVINKICDEVLYWLDKNKISDKEQLLQQRERLDDVCNTIIENAKRKFQRFRDSKGALEHFDRQEYSKAVKMLNNLISEFDPRDDLKDDFIDHHYKRGISFYNLKEYDEALTDFEFILNENICDFAFLLKCKYMCLECLFHIGKFGNCLEEANSMLNTGNLPEKMSTKIFTMKIKCTFSLLDRNQSLDKKEVINHLIELVKAVYANLYGEIDKNIAGEIFYRLAFCKYSLKDFEGAIFELDKAVTLVDNFYEVYKLRAQCHFEVENFDAAESDIEVALNYDKNDVDMRKLQQAIQKIRKEQRLQNDLFIFEQNCKAKNHEKLLDQINDIRKIYAPMSEQLTIKLIKAGIEASFNLQRYNECLDNINVLLQKSDKDMFALRWRVRVNSAKNQIYNHQRVLEDCKKIHEEYPDDEEMNNFCKASLKIIEENGKRGLTGKIKSVFNLWSEKQPIPSKPLNNVMDVSDGEDPAECIKKQKEKYSASPSHTIEMEFDALNSRMYNAVDYTSNPTEENISGSSYEGNAKQTSEANYTKPTKASTAKEKKHEGHDKNRPPYRTRSFTNQHFLNQSQNFDLKSLENNKSYILKSLNKLITSQIMVVLFE</sequence>
<evidence type="ECO:0000256" key="5">
    <source>
        <dbReference type="ARBA" id="ARBA00022741"/>
    </source>
</evidence>
<dbReference type="InterPro" id="IPR001841">
    <property type="entry name" value="Znf_RING"/>
</dbReference>
<dbReference type="SUPFAM" id="SSF100934">
    <property type="entry name" value="Heat shock protein 70kD (HSP70), C-terminal subdomain"/>
    <property type="match status" value="3"/>
</dbReference>
<keyword evidence="8" id="KW-0862">Zinc</keyword>
<dbReference type="InterPro" id="IPR013126">
    <property type="entry name" value="Hsp_70_fam"/>
</dbReference>
<keyword evidence="13" id="KW-0175">Coiled coil</keyword>
<dbReference type="SUPFAM" id="SSF57850">
    <property type="entry name" value="RING/U-box"/>
    <property type="match status" value="3"/>
</dbReference>
<gene>
    <name evidence="18" type="primary">CSON012789</name>
</gene>
<dbReference type="PRINTS" id="PR00301">
    <property type="entry name" value="HEATSHOCK70"/>
</dbReference>
<feature type="region of interest" description="Disordered" evidence="14">
    <location>
        <begin position="3060"/>
        <end position="3111"/>
    </location>
</feature>
<dbReference type="InterPro" id="IPR013083">
    <property type="entry name" value="Znf_RING/FYVE/PHD"/>
</dbReference>
<feature type="domain" description="RING-type" evidence="15">
    <location>
        <begin position="1017"/>
        <end position="1059"/>
    </location>
</feature>
<dbReference type="CDD" id="cd20345">
    <property type="entry name" value="BRcat_RBR_HOIL1"/>
    <property type="match status" value="1"/>
</dbReference>
<evidence type="ECO:0000256" key="13">
    <source>
        <dbReference type="SAM" id="Coils"/>
    </source>
</evidence>
<keyword evidence="10" id="KW-0143">Chaperone</keyword>
<dbReference type="InterPro" id="IPR047559">
    <property type="entry name" value="HOIL1_RBR_mRING-HC-C3HC3D"/>
</dbReference>
<evidence type="ECO:0000256" key="12">
    <source>
        <dbReference type="PROSITE-ProRule" id="PRU00175"/>
    </source>
</evidence>
<name>A0A336LMG8_CULSO</name>
<evidence type="ECO:0000259" key="16">
    <source>
        <dbReference type="PROSITE" id="PS51873"/>
    </source>
</evidence>
<evidence type="ECO:0000256" key="1">
    <source>
        <dbReference type="ARBA" id="ARBA00007381"/>
    </source>
</evidence>